<keyword evidence="3" id="KW-0677">Repeat</keyword>
<sequence length="1521" mass="165244">MEGLDALKISEEKKKYIIELLNPVLEEMVADCIHKMPRDPVPFMLDWLEHKKVSDEDKMLSPEEKERYAAENKQLSETVHKVKNQMQEAAKMAHDHHEEEEEEDEDEDDEPPPDFEQRNVGTKARQSVSAEAYGEWNTKKAFVPPVIAKGEEQKERLKTCLSRSFLFLNLEANDMNIVIGAMKEVNAEKGQRVINQGDNGDFLFVIESGSLDCIIKLPDDTEKSVKTCESGDVFGELALLYNCPRAASVECKETAVLWQLDRDTFNHIVKEAAQKKRARYDSFLAKVPLLASMDAYERSQLADALKVENFSDGQAVCNQGDAGNKFYIIEEGHCVASKNDVEVMSYHSGDYFGELALINNKPRAATVTCKGASKMCGVGDLLERSTTMLTLFPLMFRFRIQGRRVRWRNAPAVWLHKQHEQQQRREDEPMNQHVTATSSSHHSAHSANVAADRGWPQPVPAYAAEQFAAVELRVQQAREQADSTIAAVKRVQMNAERQVAGFAAARTRAEELSTQAMRRAARAEVSLEAARASAAAAIRAASEAARAETAAAVRAANEASRADTAAAIRAASEAARAETAAAVRAANEASRADTAAAIRAARKAAQAEAAAAIRLAEEENERIRNAKSIIQRLKGTPQATEPSFQAMNSAARAFVSATGLMKLPAEQAHAKAQKLRDTLFERIRKGEKLPQMISLQDAQQIISFCDREYGTGDKVKERQPAAPPPRHLLGPGNVAPSTPDGAPQTRPGALAAAGARRDEEDMPPHRRGVQPLRCAIRKGPRGVVMNFQRGIQYGPYGPRISQVKVATYKTSGDALWFSRPGAYVSCDACLKAVPQSRGSLQGASQRSRFAWDEFLCTDCMMNGVGPGSGLTIVGPGSGMTVAGSGSGVADLADRRPPNTATDAEVLGTKERRARPEGPCCDQASPSNGCSRPFCEGWVEVGQQEAGAESFGSFVSRARSRSSQSGQEGKNASHNRSGKKVENTDHSPNRGEGEMEDRDRSKESQSEKGIKSQDRNEKKTRSQKCHDAGTMNQERNEKRRRVWQQDEEDTEGQQQDKEDTEGQQQDEEDSQDQQSDGGSTSVTCCCDRCITLPVRSRVRCVCRLCHKGLAPTFSRAIAAAAAVCQVQGARATAVHTEMMVSSQTAMVIVILMTVLMLATVWWTRAVEPTQGGGATAAAKPTQGGGGAAVRRSKRQLIVPPGVRRRPPARNSVGGEQKTCGGMMPTEIEKLAREIVEGVAAMAAKRPPGDPRRWQRAVEEDSAPAVESVYGHIEPGDAAVPVFVAKTRRGSDSGWPPLAGAAHAMTSDSGWPPLAGAAHAMTSDSGWPPFAGAAHAMTRRAAAATDSPGGAPHSAACRLRRGRWRQEKASIQDFGEHVVVPKWRQEKTSIQDFGEHVVVPKNRWTRLGKDADRERGALERLREVPSSVAAGDGPVSANEAQAAGDWLSSATGALACAVRRGFVLDRSRFQVLPHGCLTPWMARQWTSGSMSNLRPGRRGGFAMAATSSRTSVTALETANSPNG</sequence>
<evidence type="ECO:0000256" key="4">
    <source>
        <dbReference type="ARBA" id="ARBA00022741"/>
    </source>
</evidence>
<dbReference type="PRINTS" id="PR00103">
    <property type="entry name" value="CAMPKINASE"/>
</dbReference>
<keyword evidence="5" id="KW-0175">Coiled coil</keyword>
<keyword evidence="2" id="KW-0597">Phosphoprotein</keyword>
<evidence type="ECO:0000256" key="3">
    <source>
        <dbReference type="ARBA" id="ARBA00022737"/>
    </source>
</evidence>
<feature type="compositionally biased region" description="Basic and acidic residues" evidence="6">
    <location>
        <begin position="418"/>
        <end position="430"/>
    </location>
</feature>
<keyword evidence="9" id="KW-1185">Reference proteome</keyword>
<dbReference type="OrthoDB" id="417078at2759"/>
<gene>
    <name evidence="8" type="ORF">PGLA1383_LOCUS41242</name>
</gene>
<dbReference type="InterPro" id="IPR050503">
    <property type="entry name" value="cAMP-dep_PK_reg_su-like"/>
</dbReference>
<dbReference type="PROSITE" id="PS50042">
    <property type="entry name" value="CNMP_BINDING_3"/>
    <property type="match status" value="2"/>
</dbReference>
<feature type="domain" description="Cyclic nucleotide-binding" evidence="7">
    <location>
        <begin position="289"/>
        <end position="375"/>
    </location>
</feature>
<dbReference type="GO" id="GO:0034236">
    <property type="term" value="F:protein kinase A catalytic subunit binding"/>
    <property type="evidence" value="ECO:0007669"/>
    <property type="project" value="TreeGrafter"/>
</dbReference>
<dbReference type="InterPro" id="IPR018488">
    <property type="entry name" value="cNMP-bd_CS"/>
</dbReference>
<dbReference type="GO" id="GO:0033554">
    <property type="term" value="P:cellular response to stress"/>
    <property type="evidence" value="ECO:0007669"/>
    <property type="project" value="UniProtKB-ARBA"/>
</dbReference>
<dbReference type="CDD" id="cd00038">
    <property type="entry name" value="CAP_ED"/>
    <property type="match status" value="2"/>
</dbReference>
<feature type="non-terminal residue" evidence="8">
    <location>
        <position position="1521"/>
    </location>
</feature>
<dbReference type="FunFam" id="2.60.120.10:FF:000039">
    <property type="entry name" value="cAMP-dependent protein kinase regulatory subunit"/>
    <property type="match status" value="1"/>
</dbReference>
<dbReference type="Gene3D" id="2.60.120.10">
    <property type="entry name" value="Jelly Rolls"/>
    <property type="match status" value="2"/>
</dbReference>
<dbReference type="InterPro" id="IPR000595">
    <property type="entry name" value="cNMP-bd_dom"/>
</dbReference>
<feature type="region of interest" description="Disordered" evidence="6">
    <location>
        <begin position="714"/>
        <end position="767"/>
    </location>
</feature>
<dbReference type="PROSITE" id="PS00888">
    <property type="entry name" value="CNMP_BINDING_1"/>
    <property type="match status" value="2"/>
</dbReference>
<feature type="compositionally biased region" description="Acidic residues" evidence="6">
    <location>
        <begin position="1057"/>
        <end position="1070"/>
    </location>
</feature>
<dbReference type="Proteomes" id="UP000654075">
    <property type="component" value="Unassembled WGS sequence"/>
</dbReference>
<organism evidence="8 9">
    <name type="scientific">Polarella glacialis</name>
    <name type="common">Dinoflagellate</name>
    <dbReference type="NCBI Taxonomy" id="89957"/>
    <lineage>
        <taxon>Eukaryota</taxon>
        <taxon>Sar</taxon>
        <taxon>Alveolata</taxon>
        <taxon>Dinophyceae</taxon>
        <taxon>Suessiales</taxon>
        <taxon>Suessiaceae</taxon>
        <taxon>Polarella</taxon>
    </lineage>
</organism>
<evidence type="ECO:0000313" key="8">
    <source>
        <dbReference type="EMBL" id="CAE8624049.1"/>
    </source>
</evidence>
<evidence type="ECO:0000256" key="2">
    <source>
        <dbReference type="ARBA" id="ARBA00022553"/>
    </source>
</evidence>
<feature type="region of interest" description="Disordered" evidence="6">
    <location>
        <begin position="87"/>
        <end position="131"/>
    </location>
</feature>
<feature type="region of interest" description="Disordered" evidence="6">
    <location>
        <begin position="1168"/>
        <end position="1220"/>
    </location>
</feature>
<comment type="caution">
    <text evidence="8">The sequence shown here is derived from an EMBL/GenBank/DDBJ whole genome shotgun (WGS) entry which is preliminary data.</text>
</comment>
<proteinExistence type="predicted"/>
<name>A0A813GIV8_POLGL</name>
<dbReference type="SMART" id="SM00100">
    <property type="entry name" value="cNMP"/>
    <property type="match status" value="2"/>
</dbReference>
<dbReference type="GO" id="GO:0005952">
    <property type="term" value="C:cAMP-dependent protein kinase complex"/>
    <property type="evidence" value="ECO:0007669"/>
    <property type="project" value="InterPro"/>
</dbReference>
<dbReference type="PROSITE" id="PS00889">
    <property type="entry name" value="CNMP_BINDING_2"/>
    <property type="match status" value="2"/>
</dbReference>
<keyword evidence="4" id="KW-0547">Nucleotide-binding</keyword>
<accession>A0A813GIV8</accession>
<feature type="coiled-coil region" evidence="5">
    <location>
        <begin position="602"/>
        <end position="636"/>
    </location>
</feature>
<evidence type="ECO:0000259" key="7">
    <source>
        <dbReference type="PROSITE" id="PS50042"/>
    </source>
</evidence>
<protein>
    <recommendedName>
        <fullName evidence="1">cAMP-dependent protein kinase regulatory subunit</fullName>
    </recommendedName>
</protein>
<evidence type="ECO:0000256" key="5">
    <source>
        <dbReference type="SAM" id="Coils"/>
    </source>
</evidence>
<dbReference type="InterPro" id="IPR014710">
    <property type="entry name" value="RmlC-like_jellyroll"/>
</dbReference>
<dbReference type="InterPro" id="IPR018490">
    <property type="entry name" value="cNMP-bd_dom_sf"/>
</dbReference>
<dbReference type="Pfam" id="PF00027">
    <property type="entry name" value="cNMP_binding"/>
    <property type="match status" value="2"/>
</dbReference>
<feature type="compositionally biased region" description="Basic and acidic residues" evidence="6">
    <location>
        <begin position="755"/>
        <end position="764"/>
    </location>
</feature>
<evidence type="ECO:0000313" key="9">
    <source>
        <dbReference type="Proteomes" id="UP000654075"/>
    </source>
</evidence>
<dbReference type="SUPFAM" id="SSF51206">
    <property type="entry name" value="cAMP-binding domain-like"/>
    <property type="match status" value="2"/>
</dbReference>
<feature type="compositionally biased region" description="Acidic residues" evidence="6">
    <location>
        <begin position="98"/>
        <end position="113"/>
    </location>
</feature>
<dbReference type="PANTHER" id="PTHR11635:SF152">
    <property type="entry name" value="CAMP-DEPENDENT PROTEIN KINASE TYPE I REGULATORY SUBUNIT-RELATED"/>
    <property type="match status" value="1"/>
</dbReference>
<feature type="compositionally biased region" description="Polar residues" evidence="6">
    <location>
        <begin position="1503"/>
        <end position="1521"/>
    </location>
</feature>
<feature type="compositionally biased region" description="Low complexity" evidence="6">
    <location>
        <begin position="433"/>
        <end position="451"/>
    </location>
</feature>
<dbReference type="CDD" id="cd22964">
    <property type="entry name" value="DD_CrRSP_unchar"/>
    <property type="match status" value="1"/>
</dbReference>
<feature type="region of interest" description="Disordered" evidence="6">
    <location>
        <begin position="951"/>
        <end position="1080"/>
    </location>
</feature>
<feature type="region of interest" description="Disordered" evidence="6">
    <location>
        <begin position="418"/>
        <end position="453"/>
    </location>
</feature>
<feature type="region of interest" description="Disordered" evidence="6">
    <location>
        <begin position="885"/>
        <end position="926"/>
    </location>
</feature>
<feature type="compositionally biased region" description="Low complexity" evidence="6">
    <location>
        <begin position="951"/>
        <end position="966"/>
    </location>
</feature>
<evidence type="ECO:0000256" key="1">
    <source>
        <dbReference type="ARBA" id="ARBA00020355"/>
    </source>
</evidence>
<feature type="domain" description="Cyclic nucleotide-binding" evidence="7">
    <location>
        <begin position="166"/>
        <end position="286"/>
    </location>
</feature>
<dbReference type="PANTHER" id="PTHR11635">
    <property type="entry name" value="CAMP-DEPENDENT PROTEIN KINASE REGULATORY CHAIN"/>
    <property type="match status" value="1"/>
</dbReference>
<dbReference type="GO" id="GO:0004862">
    <property type="term" value="F:cAMP-dependent protein kinase inhibitor activity"/>
    <property type="evidence" value="ECO:0007669"/>
    <property type="project" value="TreeGrafter"/>
</dbReference>
<dbReference type="GO" id="GO:0005829">
    <property type="term" value="C:cytosol"/>
    <property type="evidence" value="ECO:0007669"/>
    <property type="project" value="TreeGrafter"/>
</dbReference>
<feature type="compositionally biased region" description="Basic and acidic residues" evidence="6">
    <location>
        <begin position="978"/>
        <end position="1026"/>
    </location>
</feature>
<feature type="region of interest" description="Disordered" evidence="6">
    <location>
        <begin position="1502"/>
        <end position="1521"/>
    </location>
</feature>
<reference evidence="8" key="1">
    <citation type="submission" date="2021-02" db="EMBL/GenBank/DDBJ databases">
        <authorList>
            <person name="Dougan E. K."/>
            <person name="Rhodes N."/>
            <person name="Thang M."/>
            <person name="Chan C."/>
        </authorList>
    </citation>
    <scope>NUCLEOTIDE SEQUENCE</scope>
</reference>
<dbReference type="EMBL" id="CAJNNV010028302">
    <property type="protein sequence ID" value="CAE8624049.1"/>
    <property type="molecule type" value="Genomic_DNA"/>
</dbReference>
<dbReference type="GO" id="GO:0030552">
    <property type="term" value="F:cAMP binding"/>
    <property type="evidence" value="ECO:0007669"/>
    <property type="project" value="TreeGrafter"/>
</dbReference>
<evidence type="ECO:0000256" key="6">
    <source>
        <dbReference type="SAM" id="MobiDB-lite"/>
    </source>
</evidence>
<feature type="compositionally biased region" description="Low complexity" evidence="6">
    <location>
        <begin position="1071"/>
        <end position="1080"/>
    </location>
</feature>